<reference evidence="2" key="1">
    <citation type="submission" date="2016-05" db="EMBL/GenBank/DDBJ databases">
        <title>Comparative genomics of biotechnologically important yeasts.</title>
        <authorList>
            <consortium name="DOE Joint Genome Institute"/>
            <person name="Riley R."/>
            <person name="Haridas S."/>
            <person name="Wolfe K.H."/>
            <person name="Lopes M.R."/>
            <person name="Hittinger C.T."/>
            <person name="Goker M."/>
            <person name="Salamov A."/>
            <person name="Wisecaver J."/>
            <person name="Long T.M."/>
            <person name="Aerts A.L."/>
            <person name="Barry K."/>
            <person name="Choi C."/>
            <person name="Clum A."/>
            <person name="Coughlan A.Y."/>
            <person name="Deshpande S."/>
            <person name="Douglass A.P."/>
            <person name="Hanson S.J."/>
            <person name="Klenk H.-P."/>
            <person name="Labutti K."/>
            <person name="Lapidus A."/>
            <person name="Lindquist E."/>
            <person name="Lipzen A."/>
            <person name="Meier-Kolthoff J.P."/>
            <person name="Ohm R.A."/>
            <person name="Otillar R.P."/>
            <person name="Pangilinan J."/>
            <person name="Peng Y."/>
            <person name="Rokas A."/>
            <person name="Rosa C.A."/>
            <person name="Scheuner C."/>
            <person name="Sibirny A.A."/>
            <person name="Slot J.C."/>
            <person name="Stielow J.B."/>
            <person name="Sun H."/>
            <person name="Kurtzman C.P."/>
            <person name="Blackwell M."/>
            <person name="Grigoriev I.V."/>
            <person name="Jeffries T.W."/>
        </authorList>
    </citation>
    <scope>NUCLEOTIDE SEQUENCE [LARGE SCALE GENOMIC DNA]</scope>
    <source>
        <strain evidence="2">NRRL Y-12698</strain>
    </source>
</reference>
<dbReference type="AlphaFoldDB" id="A0A1E3QZW2"/>
<organism evidence="1 2">
    <name type="scientific">Babjeviella inositovora NRRL Y-12698</name>
    <dbReference type="NCBI Taxonomy" id="984486"/>
    <lineage>
        <taxon>Eukaryota</taxon>
        <taxon>Fungi</taxon>
        <taxon>Dikarya</taxon>
        <taxon>Ascomycota</taxon>
        <taxon>Saccharomycotina</taxon>
        <taxon>Pichiomycetes</taxon>
        <taxon>Serinales incertae sedis</taxon>
        <taxon>Babjeviella</taxon>
    </lineage>
</organism>
<dbReference type="EMBL" id="KV454426">
    <property type="protein sequence ID" value="ODQ83229.1"/>
    <property type="molecule type" value="Genomic_DNA"/>
</dbReference>
<sequence>MRTSGMRLSAIDSRMNAYKSVPNRGKDFNSSPAISRVRVSLPFNSLGGLVNKSSLKKKKRQLEFSRAKGFCSRWFDRPAKPVVFLSELGSMIPSRGGKEEPLLF</sequence>
<evidence type="ECO:0000313" key="1">
    <source>
        <dbReference type="EMBL" id="ODQ83229.1"/>
    </source>
</evidence>
<accession>A0A1E3QZW2</accession>
<evidence type="ECO:0000313" key="2">
    <source>
        <dbReference type="Proteomes" id="UP000094336"/>
    </source>
</evidence>
<protein>
    <submittedName>
        <fullName evidence="1">Uncharacterized protein</fullName>
    </submittedName>
</protein>
<dbReference type="Proteomes" id="UP000094336">
    <property type="component" value="Unassembled WGS sequence"/>
</dbReference>
<dbReference type="RefSeq" id="XP_018988557.1">
    <property type="nucleotide sequence ID" value="XM_019127806.1"/>
</dbReference>
<name>A0A1E3QZW2_9ASCO</name>
<dbReference type="GeneID" id="30145659"/>
<proteinExistence type="predicted"/>
<gene>
    <name evidence="1" type="ORF">BABINDRAFT_159667</name>
</gene>
<keyword evidence="2" id="KW-1185">Reference proteome</keyword>